<keyword evidence="1" id="KW-0812">Transmembrane</keyword>
<dbReference type="EMBL" id="CP001013">
    <property type="protein sequence ID" value="ACB32287.1"/>
    <property type="molecule type" value="Genomic_DNA"/>
</dbReference>
<dbReference type="KEGG" id="lch:Lcho_0011"/>
<organism evidence="3 4">
    <name type="scientific">Leptothrix cholodnii (strain ATCC 51168 / LMG 8142 / SP-6)</name>
    <name type="common">Leptothrix discophora (strain SP-6)</name>
    <dbReference type="NCBI Taxonomy" id="395495"/>
    <lineage>
        <taxon>Bacteria</taxon>
        <taxon>Pseudomonadati</taxon>
        <taxon>Pseudomonadota</taxon>
        <taxon>Betaproteobacteria</taxon>
        <taxon>Burkholderiales</taxon>
        <taxon>Sphaerotilaceae</taxon>
        <taxon>Leptothrix</taxon>
    </lineage>
</organism>
<keyword evidence="4" id="KW-1185">Reference proteome</keyword>
<keyword evidence="1" id="KW-0472">Membrane</keyword>
<dbReference type="InterPro" id="IPR052336">
    <property type="entry name" value="MlaD_Phospholipid_Transporter"/>
</dbReference>
<evidence type="ECO:0000259" key="2">
    <source>
        <dbReference type="Pfam" id="PF02470"/>
    </source>
</evidence>
<dbReference type="Proteomes" id="UP000001693">
    <property type="component" value="Chromosome"/>
</dbReference>
<dbReference type="PANTHER" id="PTHR33371">
    <property type="entry name" value="INTERMEMBRANE PHOSPHOLIPID TRANSPORT SYSTEM BINDING PROTEIN MLAD-RELATED"/>
    <property type="match status" value="1"/>
</dbReference>
<dbReference type="AlphaFoldDB" id="B1Y557"/>
<evidence type="ECO:0000313" key="3">
    <source>
        <dbReference type="EMBL" id="ACB32287.1"/>
    </source>
</evidence>
<evidence type="ECO:0000256" key="1">
    <source>
        <dbReference type="SAM" id="Phobius"/>
    </source>
</evidence>
<dbReference type="InterPro" id="IPR003399">
    <property type="entry name" value="Mce/MlaD"/>
</dbReference>
<dbReference type="RefSeq" id="WP_012345049.1">
    <property type="nucleotide sequence ID" value="NC_010524.1"/>
</dbReference>
<proteinExistence type="predicted"/>
<dbReference type="PANTHER" id="PTHR33371:SF4">
    <property type="entry name" value="INTERMEMBRANE PHOSPHOLIPID TRANSPORT SYSTEM BINDING PROTEIN MLAD"/>
    <property type="match status" value="1"/>
</dbReference>
<gene>
    <name evidence="3" type="ordered locus">Lcho_0011</name>
</gene>
<dbReference type="HOGENOM" id="CLU_930269_0_0_4"/>
<feature type="domain" description="Mce/MlaD" evidence="2">
    <location>
        <begin position="52"/>
        <end position="114"/>
    </location>
</feature>
<keyword evidence="1" id="KW-1133">Transmembrane helix</keyword>
<name>B1Y557_LEPCP</name>
<dbReference type="STRING" id="395495.Lcho_0011"/>
<evidence type="ECO:0000313" key="4">
    <source>
        <dbReference type="Proteomes" id="UP000001693"/>
    </source>
</evidence>
<dbReference type="OrthoDB" id="8770832at2"/>
<sequence length="324" mass="34214">MPDDRSPDLPAPPPAPEPALAFKATLLLALFVALVAGTALYLMYARGTFEPTQRVVLVADDSEGVRVGMDLTFSGFPIGRVRRIELAADGSARVVIDVPRKDAHWLRETSVFTLVRSLVGGASLKAYSGVLTDPPLADGAERRVLVGDATAELPRLVSDARALIQNLTQLTAADGALAGSLTQVQTFAERLAGPRGAVGALLGNEADARQVSAALGRVNTLLARLDGIAVKADAQVLGPDGVVHESRAAIGQLNALLGDTRATLQKVDALLVEAQAIAGNAREATTDLGALRSEVDATLRKVEQLVDELNRKWPFARDTELKLR</sequence>
<dbReference type="Pfam" id="PF02470">
    <property type="entry name" value="MlaD"/>
    <property type="match status" value="1"/>
</dbReference>
<dbReference type="eggNOG" id="COG1463">
    <property type="taxonomic scope" value="Bacteria"/>
</dbReference>
<reference evidence="3 4" key="1">
    <citation type="submission" date="2008-03" db="EMBL/GenBank/DDBJ databases">
        <title>Complete sequence of Leptothrix cholodnii SP-6.</title>
        <authorList>
            <consortium name="US DOE Joint Genome Institute"/>
            <person name="Copeland A."/>
            <person name="Lucas S."/>
            <person name="Lapidus A."/>
            <person name="Glavina del Rio T."/>
            <person name="Dalin E."/>
            <person name="Tice H."/>
            <person name="Bruce D."/>
            <person name="Goodwin L."/>
            <person name="Pitluck S."/>
            <person name="Chertkov O."/>
            <person name="Brettin T."/>
            <person name="Detter J.C."/>
            <person name="Han C."/>
            <person name="Kuske C.R."/>
            <person name="Schmutz J."/>
            <person name="Larimer F."/>
            <person name="Land M."/>
            <person name="Hauser L."/>
            <person name="Kyrpides N."/>
            <person name="Lykidis A."/>
            <person name="Emerson D."/>
            <person name="Richardson P."/>
        </authorList>
    </citation>
    <scope>NUCLEOTIDE SEQUENCE [LARGE SCALE GENOMIC DNA]</scope>
    <source>
        <strain evidence="4">ATCC 51168 / LMG 8142 / SP-6</strain>
    </source>
</reference>
<feature type="transmembrane region" description="Helical" evidence="1">
    <location>
        <begin position="20"/>
        <end position="44"/>
    </location>
</feature>
<protein>
    <submittedName>
        <fullName evidence="3">Mammalian cell entry related domain protein</fullName>
    </submittedName>
</protein>
<accession>B1Y557</accession>